<dbReference type="OrthoDB" id="1202874at2"/>
<evidence type="ECO:0000313" key="2">
    <source>
        <dbReference type="Proteomes" id="UP000092584"/>
    </source>
</evidence>
<name>A0A1B8TYU3_9FLAO</name>
<comment type="caution">
    <text evidence="1">The sequence shown here is derived from an EMBL/GenBank/DDBJ whole genome shotgun (WGS) entry which is preliminary data.</text>
</comment>
<protein>
    <submittedName>
        <fullName evidence="1">Uncharacterized protein</fullName>
    </submittedName>
</protein>
<sequence>MRVFKSTVVFERELAMFLGCHIKTAKKYYQLMRDHYQKEAHGLLSLEEVASYYQLPVEVLQTFEQ</sequence>
<dbReference type="EMBL" id="LSFM01000021">
    <property type="protein sequence ID" value="OBY64818.1"/>
    <property type="molecule type" value="Genomic_DNA"/>
</dbReference>
<gene>
    <name evidence="1" type="ORF">LPB3_05340</name>
</gene>
<dbReference type="AlphaFoldDB" id="A0A1B8TYU3"/>
<keyword evidence="2" id="KW-1185">Reference proteome</keyword>
<evidence type="ECO:0000313" key="1">
    <source>
        <dbReference type="EMBL" id="OBY64818.1"/>
    </source>
</evidence>
<organism evidence="1 2">
    <name type="scientific">Polaribacter vadi</name>
    <dbReference type="NCBI Taxonomy" id="1774273"/>
    <lineage>
        <taxon>Bacteria</taxon>
        <taxon>Pseudomonadati</taxon>
        <taxon>Bacteroidota</taxon>
        <taxon>Flavobacteriia</taxon>
        <taxon>Flavobacteriales</taxon>
        <taxon>Flavobacteriaceae</taxon>
    </lineage>
</organism>
<dbReference type="Proteomes" id="UP000092584">
    <property type="component" value="Unassembled WGS sequence"/>
</dbReference>
<dbReference type="KEGG" id="pob:LPB03_07150"/>
<reference evidence="2" key="1">
    <citation type="submission" date="2016-02" db="EMBL/GenBank/DDBJ databases">
        <authorList>
            <person name="Shin S.-K."/>
            <person name="Yi H."/>
            <person name="Kim E."/>
        </authorList>
    </citation>
    <scope>NUCLEOTIDE SEQUENCE [LARGE SCALE GENOMIC DNA]</scope>
    <source>
        <strain evidence="2">LPB0003</strain>
    </source>
</reference>
<accession>A0A1B8TYU3</accession>
<dbReference type="RefSeq" id="WP_065318571.1">
    <property type="nucleotide sequence ID" value="NZ_CP017477.1"/>
</dbReference>
<proteinExistence type="predicted"/>